<dbReference type="RefSeq" id="WP_262311244.1">
    <property type="nucleotide sequence ID" value="NZ_CP106679.1"/>
</dbReference>
<proteinExistence type="predicted"/>
<evidence type="ECO:0000256" key="1">
    <source>
        <dbReference type="SAM" id="Coils"/>
    </source>
</evidence>
<accession>A0ABY6CWJ0</accession>
<reference evidence="2" key="1">
    <citation type="submission" date="2022-09" db="EMBL/GenBank/DDBJ databases">
        <title>Comparative genomics and taxonomic characterization of three novel marine species of genus Reichenbachiella exhibiting antioxidant and polysaccharide degradation activities.</title>
        <authorList>
            <person name="Muhammad N."/>
            <person name="Lee Y.-J."/>
            <person name="Ko J."/>
            <person name="Kim S.-G."/>
        </authorList>
    </citation>
    <scope>NUCLEOTIDE SEQUENCE</scope>
    <source>
        <strain evidence="2">BKB1-1</strain>
    </source>
</reference>
<evidence type="ECO:0000313" key="3">
    <source>
        <dbReference type="Proteomes" id="UP001065174"/>
    </source>
</evidence>
<gene>
    <name evidence="2" type="ORF">N6H18_07635</name>
</gene>
<dbReference type="EMBL" id="CP106679">
    <property type="protein sequence ID" value="UXP33818.1"/>
    <property type="molecule type" value="Genomic_DNA"/>
</dbReference>
<evidence type="ECO:0000313" key="2">
    <source>
        <dbReference type="EMBL" id="UXP33818.1"/>
    </source>
</evidence>
<organism evidence="2 3">
    <name type="scientific">Reichenbachiella agarivorans</name>
    <dbReference type="NCBI Taxonomy" id="2979464"/>
    <lineage>
        <taxon>Bacteria</taxon>
        <taxon>Pseudomonadati</taxon>
        <taxon>Bacteroidota</taxon>
        <taxon>Cytophagia</taxon>
        <taxon>Cytophagales</taxon>
        <taxon>Reichenbachiellaceae</taxon>
        <taxon>Reichenbachiella</taxon>
    </lineage>
</organism>
<keyword evidence="3" id="KW-1185">Reference proteome</keyword>
<name>A0ABY6CWJ0_9BACT</name>
<sequence length="61" mass="7374">MTNIRSWRELKILLKWKFPVLSDEDFLHDEENKETVLVQLSNKLNKSRNELDLILSDLQNY</sequence>
<evidence type="ECO:0008006" key="4">
    <source>
        <dbReference type="Google" id="ProtNLM"/>
    </source>
</evidence>
<feature type="coiled-coil region" evidence="1">
    <location>
        <begin position="30"/>
        <end position="57"/>
    </location>
</feature>
<keyword evidence="1" id="KW-0175">Coiled coil</keyword>
<protein>
    <recommendedName>
        <fullName evidence="4">General stress protein CsbD</fullName>
    </recommendedName>
</protein>
<dbReference type="Proteomes" id="UP001065174">
    <property type="component" value="Chromosome"/>
</dbReference>